<protein>
    <submittedName>
        <fullName evidence="1">Polyketide cyclase</fullName>
    </submittedName>
</protein>
<dbReference type="AlphaFoldDB" id="A0A317K5T9"/>
<dbReference type="Proteomes" id="UP000245683">
    <property type="component" value="Unassembled WGS sequence"/>
</dbReference>
<dbReference type="OrthoDB" id="9182871at2"/>
<comment type="caution">
    <text evidence="1">The sequence shown here is derived from an EMBL/GenBank/DDBJ whole genome shotgun (WGS) entry which is preliminary data.</text>
</comment>
<proteinExistence type="predicted"/>
<dbReference type="Gene3D" id="3.10.450.50">
    <property type="match status" value="1"/>
</dbReference>
<dbReference type="InterPro" id="IPR032710">
    <property type="entry name" value="NTF2-like_dom_sf"/>
</dbReference>
<dbReference type="InterPro" id="IPR009959">
    <property type="entry name" value="Cyclase_SnoaL-like"/>
</dbReference>
<reference evidence="2" key="1">
    <citation type="submission" date="2018-05" db="EMBL/GenBank/DDBJ databases">
        <title>Micromonospora globispora sp. nov. and Micromonospora rugosa sp. nov., isolated from marine sediment.</title>
        <authorList>
            <person name="Carro L."/>
            <person name="Aysel V."/>
            <person name="Cetin D."/>
            <person name="Igual J.M."/>
            <person name="Klenk H.-P."/>
            <person name="Trujillo M.E."/>
            <person name="Sahin N."/>
        </authorList>
    </citation>
    <scope>NUCLEOTIDE SEQUENCE [LARGE SCALE GENOMIC DNA]</scope>
    <source>
        <strain evidence="2">S2904</strain>
    </source>
</reference>
<organism evidence="1 2">
    <name type="scientific">Micromonospora globispora</name>
    <dbReference type="NCBI Taxonomy" id="1450148"/>
    <lineage>
        <taxon>Bacteria</taxon>
        <taxon>Bacillati</taxon>
        <taxon>Actinomycetota</taxon>
        <taxon>Actinomycetes</taxon>
        <taxon>Micromonosporales</taxon>
        <taxon>Micromonosporaceae</taxon>
        <taxon>Micromonospora</taxon>
    </lineage>
</organism>
<dbReference type="SUPFAM" id="SSF54427">
    <property type="entry name" value="NTF2-like"/>
    <property type="match status" value="1"/>
</dbReference>
<dbReference type="Pfam" id="PF07366">
    <property type="entry name" value="SnoaL"/>
    <property type="match status" value="1"/>
</dbReference>
<name>A0A317K5T9_9ACTN</name>
<sequence length="141" mass="15919">MIDETVTRRVVTEFLTYVRSGRDLNRVTDLMAPVVLAHQVQSEDEVTIERTPQNYAEHVRDMIEAWGDFELDVQDLLVDGARAYVRLVQIGRHAPTGRTVRQVNAIVYHIEDGRITQYWMQIDRAGLAAQLAEAPEASGAA</sequence>
<keyword evidence="2" id="KW-1185">Reference proteome</keyword>
<gene>
    <name evidence="1" type="ORF">DLJ46_12885</name>
</gene>
<evidence type="ECO:0000313" key="2">
    <source>
        <dbReference type="Proteomes" id="UP000245683"/>
    </source>
</evidence>
<dbReference type="GO" id="GO:0030638">
    <property type="term" value="P:polyketide metabolic process"/>
    <property type="evidence" value="ECO:0007669"/>
    <property type="project" value="InterPro"/>
</dbReference>
<dbReference type="EMBL" id="QGSV01000170">
    <property type="protein sequence ID" value="PWU48040.1"/>
    <property type="molecule type" value="Genomic_DNA"/>
</dbReference>
<dbReference type="RefSeq" id="WP_109944907.1">
    <property type="nucleotide sequence ID" value="NZ_QGGF01000314.1"/>
</dbReference>
<evidence type="ECO:0000313" key="1">
    <source>
        <dbReference type="EMBL" id="PWU48040.1"/>
    </source>
</evidence>
<accession>A0A317K5T9</accession>